<accession>A0A1T4NZQ1</accession>
<name>A0A1T4NZQ1_9BACT</name>
<dbReference type="OrthoDB" id="8847851at2"/>
<proteinExistence type="predicted"/>
<sequence>MTDLQTLKETYQHISSDSSTADRIVFGRALLTQNTPEFLDFHYSLLKETAIDTQLYETICRKFSERAEVGELYLLTQITAEPDPHMQAIALHILGTYKYKNGKHLDKTAGLARNYLTATVAVLRAKALFVIGWVGLPSDIDQIAALLAHDPVPENRSWAATALMQLCFNHPEAAATCLQILRDALSSQNAWHTECAILVSMQEISGKKWGLDATDMHANTTEQLAKAKEKAMKLKI</sequence>
<dbReference type="AlphaFoldDB" id="A0A1T4NZQ1"/>
<dbReference type="EMBL" id="FUWZ01000001">
    <property type="protein sequence ID" value="SJZ84695.1"/>
    <property type="molecule type" value="Genomic_DNA"/>
</dbReference>
<dbReference type="Gene3D" id="1.25.10.10">
    <property type="entry name" value="Leucine-rich Repeat Variant"/>
    <property type="match status" value="1"/>
</dbReference>
<dbReference type="Proteomes" id="UP000190367">
    <property type="component" value="Unassembled WGS sequence"/>
</dbReference>
<dbReference type="SUPFAM" id="SSF48371">
    <property type="entry name" value="ARM repeat"/>
    <property type="match status" value="1"/>
</dbReference>
<evidence type="ECO:0000313" key="1">
    <source>
        <dbReference type="EMBL" id="SJZ84695.1"/>
    </source>
</evidence>
<dbReference type="InterPro" id="IPR011989">
    <property type="entry name" value="ARM-like"/>
</dbReference>
<protein>
    <submittedName>
        <fullName evidence="1">HEAT repeat-containing protein</fullName>
    </submittedName>
</protein>
<dbReference type="RefSeq" id="WP_078668399.1">
    <property type="nucleotide sequence ID" value="NZ_FUWZ01000001.1"/>
</dbReference>
<organism evidence="1 2">
    <name type="scientific">Chitinophaga eiseniae</name>
    <dbReference type="NCBI Taxonomy" id="634771"/>
    <lineage>
        <taxon>Bacteria</taxon>
        <taxon>Pseudomonadati</taxon>
        <taxon>Bacteroidota</taxon>
        <taxon>Chitinophagia</taxon>
        <taxon>Chitinophagales</taxon>
        <taxon>Chitinophagaceae</taxon>
        <taxon>Chitinophaga</taxon>
    </lineage>
</organism>
<keyword evidence="2" id="KW-1185">Reference proteome</keyword>
<reference evidence="2" key="1">
    <citation type="submission" date="2017-02" db="EMBL/GenBank/DDBJ databases">
        <authorList>
            <person name="Varghese N."/>
            <person name="Submissions S."/>
        </authorList>
    </citation>
    <scope>NUCLEOTIDE SEQUENCE [LARGE SCALE GENOMIC DNA]</scope>
    <source>
        <strain evidence="2">DSM 22224</strain>
    </source>
</reference>
<dbReference type="InterPro" id="IPR016024">
    <property type="entry name" value="ARM-type_fold"/>
</dbReference>
<evidence type="ECO:0000313" key="2">
    <source>
        <dbReference type="Proteomes" id="UP000190367"/>
    </source>
</evidence>
<dbReference type="STRING" id="634771.SAMN04488128_1011833"/>
<gene>
    <name evidence="1" type="ORF">SAMN04488128_1011833</name>
</gene>